<dbReference type="EMBL" id="OBDZ01000001">
    <property type="protein sequence ID" value="SNY06098.1"/>
    <property type="molecule type" value="Genomic_DNA"/>
</dbReference>
<dbReference type="Gene3D" id="3.30.70.1350">
    <property type="entry name" value="Cation efflux protein, cytoplasmic domain"/>
    <property type="match status" value="1"/>
</dbReference>
<dbReference type="InterPro" id="IPR036837">
    <property type="entry name" value="Cation_efflux_CTD_sf"/>
</dbReference>
<dbReference type="STRING" id="1413210.U472_10645"/>
<evidence type="ECO:0000256" key="5">
    <source>
        <dbReference type="ARBA" id="ARBA00022989"/>
    </source>
</evidence>
<dbReference type="NCBIfam" id="TIGR01297">
    <property type="entry name" value="CDF"/>
    <property type="match status" value="1"/>
</dbReference>
<gene>
    <name evidence="10" type="ORF">SAMN06265827_101215</name>
</gene>
<feature type="transmembrane region" description="Helical" evidence="7">
    <location>
        <begin position="40"/>
        <end position="61"/>
    </location>
</feature>
<evidence type="ECO:0000256" key="7">
    <source>
        <dbReference type="SAM" id="Phobius"/>
    </source>
</evidence>
<feature type="transmembrane region" description="Helical" evidence="7">
    <location>
        <begin position="119"/>
        <end position="137"/>
    </location>
</feature>
<dbReference type="Proteomes" id="UP000219573">
    <property type="component" value="Unassembled WGS sequence"/>
</dbReference>
<dbReference type="GO" id="GO:0008324">
    <property type="term" value="F:monoatomic cation transmembrane transporter activity"/>
    <property type="evidence" value="ECO:0007669"/>
    <property type="project" value="InterPro"/>
</dbReference>
<protein>
    <submittedName>
        <fullName evidence="10">Cation diffusion facilitator family transporter</fullName>
    </submittedName>
</protein>
<dbReference type="OrthoDB" id="9806522at2"/>
<name>A0A285F489_9FIRM</name>
<keyword evidence="11" id="KW-1185">Reference proteome</keyword>
<dbReference type="SUPFAM" id="SSF161111">
    <property type="entry name" value="Cation efflux protein transmembrane domain-like"/>
    <property type="match status" value="1"/>
</dbReference>
<dbReference type="RefSeq" id="WP_097016252.1">
    <property type="nucleotide sequence ID" value="NZ_OBDZ01000001.1"/>
</dbReference>
<proteinExistence type="inferred from homology"/>
<organism evidence="10 11">
    <name type="scientific">Orenia metallireducens</name>
    <dbReference type="NCBI Taxonomy" id="1413210"/>
    <lineage>
        <taxon>Bacteria</taxon>
        <taxon>Bacillati</taxon>
        <taxon>Bacillota</taxon>
        <taxon>Clostridia</taxon>
        <taxon>Halanaerobiales</taxon>
        <taxon>Halobacteroidaceae</taxon>
        <taxon>Orenia</taxon>
    </lineage>
</organism>
<dbReference type="SUPFAM" id="SSF160240">
    <property type="entry name" value="Cation efflux protein cytoplasmic domain-like"/>
    <property type="match status" value="1"/>
</dbReference>
<feature type="transmembrane region" description="Helical" evidence="7">
    <location>
        <begin position="12"/>
        <end position="34"/>
    </location>
</feature>
<keyword evidence="3" id="KW-0813">Transport</keyword>
<keyword evidence="4 7" id="KW-0812">Transmembrane</keyword>
<dbReference type="Gene3D" id="1.20.1510.10">
    <property type="entry name" value="Cation efflux protein transmembrane domain"/>
    <property type="match status" value="1"/>
</dbReference>
<dbReference type="InterPro" id="IPR027469">
    <property type="entry name" value="Cation_efflux_TMD_sf"/>
</dbReference>
<dbReference type="PANTHER" id="PTHR43840">
    <property type="entry name" value="MITOCHONDRIAL METAL TRANSPORTER 1-RELATED"/>
    <property type="match status" value="1"/>
</dbReference>
<dbReference type="FunFam" id="1.20.1510.10:FF:000006">
    <property type="entry name" value="Divalent cation efflux transporter"/>
    <property type="match status" value="1"/>
</dbReference>
<evidence type="ECO:0000256" key="4">
    <source>
        <dbReference type="ARBA" id="ARBA00022692"/>
    </source>
</evidence>
<keyword evidence="5 7" id="KW-1133">Transmembrane helix</keyword>
<feature type="domain" description="Cation efflux protein transmembrane" evidence="8">
    <location>
        <begin position="15"/>
        <end position="207"/>
    </location>
</feature>
<accession>A0A285F489</accession>
<feature type="transmembrane region" description="Helical" evidence="7">
    <location>
        <begin position="82"/>
        <end position="107"/>
    </location>
</feature>
<evidence type="ECO:0000259" key="9">
    <source>
        <dbReference type="Pfam" id="PF16916"/>
    </source>
</evidence>
<dbReference type="Pfam" id="PF16916">
    <property type="entry name" value="ZT_dimer"/>
    <property type="match status" value="1"/>
</dbReference>
<comment type="similarity">
    <text evidence="2">Belongs to the cation diffusion facilitator (CDF) transporter (TC 2.A.4) family.</text>
</comment>
<evidence type="ECO:0000256" key="1">
    <source>
        <dbReference type="ARBA" id="ARBA00004141"/>
    </source>
</evidence>
<keyword evidence="6 7" id="KW-0472">Membrane</keyword>
<comment type="subcellular location">
    <subcellularLocation>
        <location evidence="1">Membrane</location>
        <topology evidence="1">Multi-pass membrane protein</topology>
    </subcellularLocation>
</comment>
<dbReference type="AlphaFoldDB" id="A0A285F489"/>
<feature type="transmembrane region" description="Helical" evidence="7">
    <location>
        <begin position="182"/>
        <end position="199"/>
    </location>
</feature>
<dbReference type="PANTHER" id="PTHR43840:SF15">
    <property type="entry name" value="MITOCHONDRIAL METAL TRANSPORTER 1-RELATED"/>
    <property type="match status" value="1"/>
</dbReference>
<feature type="domain" description="Cation efflux protein cytoplasmic" evidence="9">
    <location>
        <begin position="211"/>
        <end position="287"/>
    </location>
</feature>
<dbReference type="InterPro" id="IPR058533">
    <property type="entry name" value="Cation_efflux_TM"/>
</dbReference>
<dbReference type="Pfam" id="PF01545">
    <property type="entry name" value="Cation_efflux"/>
    <property type="match status" value="1"/>
</dbReference>
<evidence type="ECO:0000256" key="6">
    <source>
        <dbReference type="ARBA" id="ARBA00023136"/>
    </source>
</evidence>
<sequence>MNPEERYQSSKKVTLVTLTVNFILSIAKVLVGFICFSQAIVADGIHSISDVISTLAVWIAIRISREPADREHPYGHGKVETIAAKFIGVLLFLTGLIIIKGSIMTIINNDIKEPGVANLWIALISIIVKELMYRYTYKEGKRINNKALIADAQHHRSDSLSSIAALIGVIGAKLGYLIADPVAGLVVALFILHMGYEIFMEAVNELMDKVDDELYQQIREVVCTSEGIIDIRDLRVRSHGPDIFIDLRVVVEDELSVVEGHKISRRAEERIKDSINNIQEILIHIDPVTVHKELQQRRDQKLDV</sequence>
<evidence type="ECO:0000259" key="8">
    <source>
        <dbReference type="Pfam" id="PF01545"/>
    </source>
</evidence>
<dbReference type="InterPro" id="IPR002524">
    <property type="entry name" value="Cation_efflux"/>
</dbReference>
<evidence type="ECO:0000256" key="3">
    <source>
        <dbReference type="ARBA" id="ARBA00022448"/>
    </source>
</evidence>
<reference evidence="11" key="1">
    <citation type="submission" date="2017-09" db="EMBL/GenBank/DDBJ databases">
        <authorList>
            <person name="Varghese N."/>
            <person name="Submissions S."/>
        </authorList>
    </citation>
    <scope>NUCLEOTIDE SEQUENCE [LARGE SCALE GENOMIC DNA]</scope>
    <source>
        <strain evidence="11">MSL47</strain>
    </source>
</reference>
<dbReference type="InterPro" id="IPR027470">
    <property type="entry name" value="Cation_efflux_CTD"/>
</dbReference>
<dbReference type="InterPro" id="IPR050291">
    <property type="entry name" value="CDF_Transporter"/>
</dbReference>
<evidence type="ECO:0000313" key="10">
    <source>
        <dbReference type="EMBL" id="SNY06098.1"/>
    </source>
</evidence>
<evidence type="ECO:0000256" key="2">
    <source>
        <dbReference type="ARBA" id="ARBA00008114"/>
    </source>
</evidence>
<dbReference type="GO" id="GO:0016020">
    <property type="term" value="C:membrane"/>
    <property type="evidence" value="ECO:0007669"/>
    <property type="project" value="UniProtKB-SubCell"/>
</dbReference>
<evidence type="ECO:0000313" key="11">
    <source>
        <dbReference type="Proteomes" id="UP000219573"/>
    </source>
</evidence>